<sequence>MSVEAVIFRDADRAPRVRLDTEATLRDDAGYPVELTLIDLSQSGFLIRTAVELDIGEQFSIGIPGVAAHRAVVRRRDGDEYGCEFFQPLTEQEVSQAGLDTVIAWPGTDTADFAAHPPVTQRYPRRVRALIYGAGLVLSWAAVFGISRLIL</sequence>
<evidence type="ECO:0000313" key="3">
    <source>
        <dbReference type="EMBL" id="MBW4331207.1"/>
    </source>
</evidence>
<dbReference type="RefSeq" id="WP_219238319.1">
    <property type="nucleotide sequence ID" value="NZ_JAHWZX010000008.1"/>
</dbReference>
<dbReference type="Pfam" id="PF07238">
    <property type="entry name" value="PilZ"/>
    <property type="match status" value="1"/>
</dbReference>
<comment type="caution">
    <text evidence="3">The sequence shown here is derived from an EMBL/GenBank/DDBJ whole genome shotgun (WGS) entry which is preliminary data.</text>
</comment>
<proteinExistence type="predicted"/>
<protein>
    <submittedName>
        <fullName evidence="3">PilZ domain-containing protein</fullName>
    </submittedName>
</protein>
<accession>A0ABS6XLW1</accession>
<keyword evidence="1" id="KW-0812">Transmembrane</keyword>
<organism evidence="3 4">
    <name type="scientific">Stakelama flava</name>
    <dbReference type="NCBI Taxonomy" id="2860338"/>
    <lineage>
        <taxon>Bacteria</taxon>
        <taxon>Pseudomonadati</taxon>
        <taxon>Pseudomonadota</taxon>
        <taxon>Alphaproteobacteria</taxon>
        <taxon>Sphingomonadales</taxon>
        <taxon>Sphingomonadaceae</taxon>
        <taxon>Stakelama</taxon>
    </lineage>
</organism>
<feature type="domain" description="PilZ" evidence="2">
    <location>
        <begin position="13"/>
        <end position="94"/>
    </location>
</feature>
<reference evidence="3 4" key="1">
    <citation type="submission" date="2021-07" db="EMBL/GenBank/DDBJ databases">
        <title>Stakelama flava sp. nov., a novel endophytic bacterium isolated from branch of Kandelia candel.</title>
        <authorList>
            <person name="Tuo L."/>
        </authorList>
    </citation>
    <scope>NUCLEOTIDE SEQUENCE [LARGE SCALE GENOMIC DNA]</scope>
    <source>
        <strain evidence="3 4">CBK3Z-3</strain>
    </source>
</reference>
<feature type="transmembrane region" description="Helical" evidence="1">
    <location>
        <begin position="129"/>
        <end position="150"/>
    </location>
</feature>
<dbReference type="Proteomes" id="UP001197214">
    <property type="component" value="Unassembled WGS sequence"/>
</dbReference>
<keyword evidence="4" id="KW-1185">Reference proteome</keyword>
<keyword evidence="1" id="KW-1133">Transmembrane helix</keyword>
<name>A0ABS6XLW1_9SPHN</name>
<dbReference type="EMBL" id="JAHWZX010000008">
    <property type="protein sequence ID" value="MBW4331207.1"/>
    <property type="molecule type" value="Genomic_DNA"/>
</dbReference>
<gene>
    <name evidence="3" type="ORF">KY084_10020</name>
</gene>
<dbReference type="InterPro" id="IPR009875">
    <property type="entry name" value="PilZ_domain"/>
</dbReference>
<evidence type="ECO:0000256" key="1">
    <source>
        <dbReference type="SAM" id="Phobius"/>
    </source>
</evidence>
<keyword evidence="1" id="KW-0472">Membrane</keyword>
<evidence type="ECO:0000313" key="4">
    <source>
        <dbReference type="Proteomes" id="UP001197214"/>
    </source>
</evidence>
<evidence type="ECO:0000259" key="2">
    <source>
        <dbReference type="Pfam" id="PF07238"/>
    </source>
</evidence>